<dbReference type="GO" id="GO:0030154">
    <property type="term" value="P:cell differentiation"/>
    <property type="evidence" value="ECO:0007669"/>
    <property type="project" value="UniProtKB-KW"/>
</dbReference>
<feature type="compositionally biased region" description="Low complexity" evidence="9">
    <location>
        <begin position="390"/>
        <end position="399"/>
    </location>
</feature>
<dbReference type="Gene3D" id="3.30.70.330">
    <property type="match status" value="1"/>
</dbReference>
<organism evidence="11 12">
    <name type="scientific">Nezara viridula</name>
    <name type="common">Southern green stink bug</name>
    <name type="synonym">Cimex viridulus</name>
    <dbReference type="NCBI Taxonomy" id="85310"/>
    <lineage>
        <taxon>Eukaryota</taxon>
        <taxon>Metazoa</taxon>
        <taxon>Ecdysozoa</taxon>
        <taxon>Arthropoda</taxon>
        <taxon>Hexapoda</taxon>
        <taxon>Insecta</taxon>
        <taxon>Pterygota</taxon>
        <taxon>Neoptera</taxon>
        <taxon>Paraneoptera</taxon>
        <taxon>Hemiptera</taxon>
        <taxon>Heteroptera</taxon>
        <taxon>Panheteroptera</taxon>
        <taxon>Pentatomomorpha</taxon>
        <taxon>Pentatomoidea</taxon>
        <taxon>Pentatomidae</taxon>
        <taxon>Pentatominae</taxon>
        <taxon>Nezara</taxon>
    </lineage>
</organism>
<proteinExistence type="predicted"/>
<sequence length="533" mass="58625">MAAPIKNQKNLAALNDDKELINKEHTDTASNISSNHLNAPKHGTVIPNRVFVGGISPSTTELDLVHLFSSYGNVTGTKIISDRAGVSKGYGFVTFETEEEAKRLQKDAENIVLGQRRLNIAPAIKKQSFGRSTYDCSAGGPVSPSQLYRQNGVTYAFHNGMAFFQQPTPSLPPSAHIEHMPVFQSGPPYGAMTPSSPGPAYPFPYAPQGQLFYQAPQYQYHVPQYEGYYEASQVMVTGLYNCDFQQYEGCYEASQVMVTDGSLVIPQYYLTHQPTPELAFYQPATVHPQEASPQSVPPLLYASPRTYESAIIYSTEPKCELENGMINHNGGGMAVINKEEGEPPAQNPRRTREAAPVVSYVKMSKGKEDQPRRKHHHQHDEGRRQHHHLNNNNPDAANRNLKHDARRGTPPSVPPFPANHTCPNPRHPPVQVPQFPYYPRQVLAPPTALTSFYPPPPPPARPRSYYRPRYGGGRGGSRGGGNAKWLPVPKEEELGLSQALTPPVTPRNPDTAAVTGTTNGPDDVVQSIQGLSL</sequence>
<dbReference type="GO" id="GO:0045948">
    <property type="term" value="P:positive regulation of translational initiation"/>
    <property type="evidence" value="ECO:0007669"/>
    <property type="project" value="TreeGrafter"/>
</dbReference>
<dbReference type="Proteomes" id="UP001152798">
    <property type="component" value="Chromosome 6"/>
</dbReference>
<dbReference type="GO" id="GO:0008494">
    <property type="term" value="F:translation activator activity"/>
    <property type="evidence" value="ECO:0007669"/>
    <property type="project" value="TreeGrafter"/>
</dbReference>
<feature type="compositionally biased region" description="Gly residues" evidence="9">
    <location>
        <begin position="470"/>
        <end position="482"/>
    </location>
</feature>
<dbReference type="CDD" id="cd12412">
    <property type="entry name" value="RRM_DAZL_BOULE"/>
    <property type="match status" value="1"/>
</dbReference>
<dbReference type="SMART" id="SM00360">
    <property type="entry name" value="RRM"/>
    <property type="match status" value="1"/>
</dbReference>
<keyword evidence="7 8" id="KW-0694">RNA-binding</keyword>
<evidence type="ECO:0000256" key="8">
    <source>
        <dbReference type="PROSITE-ProRule" id="PRU00176"/>
    </source>
</evidence>
<keyword evidence="12" id="KW-1185">Reference proteome</keyword>
<gene>
    <name evidence="11" type="ORF">NEZAVI_LOCUS13908</name>
</gene>
<evidence type="ECO:0000256" key="9">
    <source>
        <dbReference type="SAM" id="MobiDB-lite"/>
    </source>
</evidence>
<dbReference type="InterPro" id="IPR000504">
    <property type="entry name" value="RRM_dom"/>
</dbReference>
<dbReference type="EMBL" id="OV725082">
    <property type="protein sequence ID" value="CAH1405815.1"/>
    <property type="molecule type" value="Genomic_DNA"/>
</dbReference>
<dbReference type="GO" id="GO:0007283">
    <property type="term" value="P:spermatogenesis"/>
    <property type="evidence" value="ECO:0007669"/>
    <property type="project" value="UniProtKB-KW"/>
</dbReference>
<name>A0A9P0HPU3_NEZVI</name>
<evidence type="ECO:0000256" key="7">
    <source>
        <dbReference type="ARBA" id="ARBA00022884"/>
    </source>
</evidence>
<feature type="region of interest" description="Disordered" evidence="9">
    <location>
        <begin position="448"/>
        <end position="523"/>
    </location>
</feature>
<protein>
    <recommendedName>
        <fullName evidence="10">RRM domain-containing protein</fullName>
    </recommendedName>
</protein>
<dbReference type="InterPro" id="IPR034988">
    <property type="entry name" value="DAZ_BOULE_RRM"/>
</dbReference>
<evidence type="ECO:0000256" key="1">
    <source>
        <dbReference type="ARBA" id="ARBA00004496"/>
    </source>
</evidence>
<dbReference type="GO" id="GO:0070935">
    <property type="term" value="P:3'-UTR-mediated mRNA stabilization"/>
    <property type="evidence" value="ECO:0007669"/>
    <property type="project" value="TreeGrafter"/>
</dbReference>
<dbReference type="PANTHER" id="PTHR11176">
    <property type="entry name" value="BOULE-RELATED"/>
    <property type="match status" value="1"/>
</dbReference>
<dbReference type="OrthoDB" id="762982at2759"/>
<dbReference type="Pfam" id="PF00076">
    <property type="entry name" value="RRM_1"/>
    <property type="match status" value="1"/>
</dbReference>
<dbReference type="AlphaFoldDB" id="A0A9P0HPU3"/>
<evidence type="ECO:0000256" key="5">
    <source>
        <dbReference type="ARBA" id="ARBA00022845"/>
    </source>
</evidence>
<keyword evidence="5" id="KW-0810">Translation regulation</keyword>
<keyword evidence="2" id="KW-0217">Developmental protein</keyword>
<dbReference type="SUPFAM" id="SSF54928">
    <property type="entry name" value="RNA-binding domain, RBD"/>
    <property type="match status" value="1"/>
</dbReference>
<evidence type="ECO:0000313" key="12">
    <source>
        <dbReference type="Proteomes" id="UP001152798"/>
    </source>
</evidence>
<dbReference type="PROSITE" id="PS50102">
    <property type="entry name" value="RRM"/>
    <property type="match status" value="1"/>
</dbReference>
<dbReference type="InterPro" id="IPR012677">
    <property type="entry name" value="Nucleotide-bd_a/b_plait_sf"/>
</dbReference>
<dbReference type="GO" id="GO:0003730">
    <property type="term" value="F:mRNA 3'-UTR binding"/>
    <property type="evidence" value="ECO:0007669"/>
    <property type="project" value="TreeGrafter"/>
</dbReference>
<evidence type="ECO:0000259" key="10">
    <source>
        <dbReference type="PROSITE" id="PS50102"/>
    </source>
</evidence>
<evidence type="ECO:0000313" key="11">
    <source>
        <dbReference type="EMBL" id="CAH1405815.1"/>
    </source>
</evidence>
<keyword evidence="6" id="KW-0744">Spermatogenesis</keyword>
<evidence type="ECO:0000256" key="2">
    <source>
        <dbReference type="ARBA" id="ARBA00022473"/>
    </source>
</evidence>
<keyword evidence="4" id="KW-0221">Differentiation</keyword>
<reference evidence="11" key="1">
    <citation type="submission" date="2022-01" db="EMBL/GenBank/DDBJ databases">
        <authorList>
            <person name="King R."/>
        </authorList>
    </citation>
    <scope>NUCLEOTIDE SEQUENCE</scope>
</reference>
<feature type="region of interest" description="Disordered" evidence="9">
    <location>
        <begin position="332"/>
        <end position="434"/>
    </location>
</feature>
<feature type="domain" description="RRM" evidence="10">
    <location>
        <begin position="48"/>
        <end position="125"/>
    </location>
</feature>
<dbReference type="GO" id="GO:0051321">
    <property type="term" value="P:meiotic cell cycle"/>
    <property type="evidence" value="ECO:0007669"/>
    <property type="project" value="UniProtKB-ARBA"/>
</dbReference>
<dbReference type="GO" id="GO:0005737">
    <property type="term" value="C:cytoplasm"/>
    <property type="evidence" value="ECO:0007669"/>
    <property type="project" value="UniProtKB-SubCell"/>
</dbReference>
<dbReference type="InterPro" id="IPR035979">
    <property type="entry name" value="RBD_domain_sf"/>
</dbReference>
<evidence type="ECO:0000256" key="6">
    <source>
        <dbReference type="ARBA" id="ARBA00022871"/>
    </source>
</evidence>
<dbReference type="FunFam" id="3.30.70.330:FF:000167">
    <property type="entry name" value="protein boule-like isoform X1"/>
    <property type="match status" value="1"/>
</dbReference>
<comment type="subcellular location">
    <subcellularLocation>
        <location evidence="1">Cytoplasm</location>
    </subcellularLocation>
</comment>
<accession>A0A9P0HPU3</accession>
<dbReference type="PANTHER" id="PTHR11176:SF57">
    <property type="entry name" value="PROTEIN BOULE"/>
    <property type="match status" value="1"/>
</dbReference>
<keyword evidence="3" id="KW-0963">Cytoplasm</keyword>
<feature type="compositionally biased region" description="Polar residues" evidence="9">
    <location>
        <begin position="514"/>
        <end position="523"/>
    </location>
</feature>
<evidence type="ECO:0000256" key="3">
    <source>
        <dbReference type="ARBA" id="ARBA00022490"/>
    </source>
</evidence>
<evidence type="ECO:0000256" key="4">
    <source>
        <dbReference type="ARBA" id="ARBA00022782"/>
    </source>
</evidence>